<dbReference type="STRING" id="1123071.SAMN02745181_0044"/>
<dbReference type="InParanoid" id="A0A1M6AUT9"/>
<reference evidence="2 3" key="1">
    <citation type="submission" date="2016-11" db="EMBL/GenBank/DDBJ databases">
        <authorList>
            <person name="Jaros S."/>
            <person name="Januszkiewicz K."/>
            <person name="Wedrychowicz H."/>
        </authorList>
    </citation>
    <scope>NUCLEOTIDE SEQUENCE [LARGE SCALE GENOMIC DNA]</scope>
    <source>
        <strain evidence="2 3">DSM 18772</strain>
    </source>
</reference>
<gene>
    <name evidence="2" type="ORF">SAMN02745181_0044</name>
</gene>
<organism evidence="2 3">
    <name type="scientific">Rubritalea squalenifaciens DSM 18772</name>
    <dbReference type="NCBI Taxonomy" id="1123071"/>
    <lineage>
        <taxon>Bacteria</taxon>
        <taxon>Pseudomonadati</taxon>
        <taxon>Verrucomicrobiota</taxon>
        <taxon>Verrucomicrobiia</taxon>
        <taxon>Verrucomicrobiales</taxon>
        <taxon>Rubritaleaceae</taxon>
        <taxon>Rubritalea</taxon>
    </lineage>
</organism>
<dbReference type="InterPro" id="IPR052567">
    <property type="entry name" value="OP_Dioxygenase"/>
</dbReference>
<dbReference type="Proteomes" id="UP000184510">
    <property type="component" value="Unassembled WGS sequence"/>
</dbReference>
<dbReference type="EMBL" id="FQYR01000002">
    <property type="protein sequence ID" value="SHI40197.1"/>
    <property type="molecule type" value="Genomic_DNA"/>
</dbReference>
<accession>A0A1M6AUT9</accession>
<evidence type="ECO:0000259" key="1">
    <source>
        <dbReference type="Pfam" id="PF01966"/>
    </source>
</evidence>
<dbReference type="Pfam" id="PF01966">
    <property type="entry name" value="HD"/>
    <property type="match status" value="1"/>
</dbReference>
<evidence type="ECO:0000313" key="3">
    <source>
        <dbReference type="Proteomes" id="UP000184510"/>
    </source>
</evidence>
<feature type="domain" description="HD" evidence="1">
    <location>
        <begin position="31"/>
        <end position="106"/>
    </location>
</feature>
<dbReference type="Gene3D" id="1.10.3210.10">
    <property type="entry name" value="Hypothetical protein af1432"/>
    <property type="match status" value="1"/>
</dbReference>
<dbReference type="AlphaFoldDB" id="A0A1M6AUT9"/>
<keyword evidence="3" id="KW-1185">Reference proteome</keyword>
<dbReference type="RefSeq" id="WP_143157506.1">
    <property type="nucleotide sequence ID" value="NZ_FQYR01000002.1"/>
</dbReference>
<name>A0A1M6AUT9_9BACT</name>
<dbReference type="OrthoDB" id="823268at2"/>
<evidence type="ECO:0000313" key="2">
    <source>
        <dbReference type="EMBL" id="SHI40197.1"/>
    </source>
</evidence>
<dbReference type="InterPro" id="IPR006674">
    <property type="entry name" value="HD_domain"/>
</dbReference>
<dbReference type="SUPFAM" id="SSF109604">
    <property type="entry name" value="HD-domain/PDEase-like"/>
    <property type="match status" value="1"/>
</dbReference>
<protein>
    <submittedName>
        <fullName evidence="2">Phosphonate degradation operons associated HDIG domain protein</fullName>
    </submittedName>
</protein>
<dbReference type="PANTHER" id="PTHR40202">
    <property type="match status" value="1"/>
</dbReference>
<sequence>MTEASSIIDEIFEVFRDKGGRAYGEDVTELQHALQCATFAQQEGEKPEIVVSCLLHDYGHLLHDLGEDIADKGVDTRHEHVGANRLSKWFGDTVVAPIRMHADSKRYLCWKEAQYLADLSAASRQSLELQGGVMSDDEARQFEQDPHFENAIIVRRYDDMGKIPDMVTPELEDFRPLMESVLSC</sequence>
<proteinExistence type="predicted"/>
<dbReference type="PANTHER" id="PTHR40202:SF1">
    <property type="entry name" value="HD DOMAIN-CONTAINING PROTEIN"/>
    <property type="match status" value="1"/>
</dbReference>